<comment type="caution">
    <text evidence="1">The sequence shown here is derived from an EMBL/GenBank/DDBJ whole genome shotgun (WGS) entry which is preliminary data.</text>
</comment>
<reference evidence="1" key="2">
    <citation type="submission" date="2020-09" db="EMBL/GenBank/DDBJ databases">
        <authorList>
            <person name="Sun Q."/>
            <person name="Zhou Y."/>
        </authorList>
    </citation>
    <scope>NUCLEOTIDE SEQUENCE</scope>
    <source>
        <strain evidence="1">CGMCC 1.16548</strain>
    </source>
</reference>
<protein>
    <submittedName>
        <fullName evidence="1">Uncharacterized protein</fullName>
    </submittedName>
</protein>
<proteinExistence type="predicted"/>
<dbReference type="Proteomes" id="UP000617531">
    <property type="component" value="Unassembled WGS sequence"/>
</dbReference>
<dbReference type="EMBL" id="BNAI01000001">
    <property type="protein sequence ID" value="GHF11065.1"/>
    <property type="molecule type" value="Genomic_DNA"/>
</dbReference>
<accession>A0A8J3M3A5</accession>
<evidence type="ECO:0000313" key="2">
    <source>
        <dbReference type="Proteomes" id="UP000617531"/>
    </source>
</evidence>
<gene>
    <name evidence="1" type="ORF">GCM10011600_10290</name>
</gene>
<sequence>MEGSDAVGEIVLRFATPSHGLMEGRFLEEVLDVVVRAWGEVGRKSDGHRCV</sequence>
<dbReference type="AlphaFoldDB" id="A0A8J3M3A5"/>
<name>A0A8J3M3A5_9MICO</name>
<organism evidence="1 2">
    <name type="scientific">Pseudolysinimonas yzui</name>
    <dbReference type="NCBI Taxonomy" id="2708254"/>
    <lineage>
        <taxon>Bacteria</taxon>
        <taxon>Bacillati</taxon>
        <taxon>Actinomycetota</taxon>
        <taxon>Actinomycetes</taxon>
        <taxon>Micrococcales</taxon>
        <taxon>Microbacteriaceae</taxon>
        <taxon>Pseudolysinimonas</taxon>
    </lineage>
</organism>
<keyword evidence="2" id="KW-1185">Reference proteome</keyword>
<reference evidence="1" key="1">
    <citation type="journal article" date="2014" name="Int. J. Syst. Evol. Microbiol.">
        <title>Complete genome sequence of Corynebacterium casei LMG S-19264T (=DSM 44701T), isolated from a smear-ripened cheese.</title>
        <authorList>
            <consortium name="US DOE Joint Genome Institute (JGI-PGF)"/>
            <person name="Walter F."/>
            <person name="Albersmeier A."/>
            <person name="Kalinowski J."/>
            <person name="Ruckert C."/>
        </authorList>
    </citation>
    <scope>NUCLEOTIDE SEQUENCE</scope>
    <source>
        <strain evidence="1">CGMCC 1.16548</strain>
    </source>
</reference>
<evidence type="ECO:0000313" key="1">
    <source>
        <dbReference type="EMBL" id="GHF11065.1"/>
    </source>
</evidence>